<keyword evidence="4" id="KW-0720">Serine protease</keyword>
<comment type="caution">
    <text evidence="7">The sequence shown here is derived from an EMBL/GenBank/DDBJ whole genome shotgun (WGS) entry which is preliminary data.</text>
</comment>
<dbReference type="InterPro" id="IPR001375">
    <property type="entry name" value="Peptidase_S9_cat"/>
</dbReference>
<dbReference type="Proteomes" id="UP001156870">
    <property type="component" value="Unassembled WGS sequence"/>
</dbReference>
<evidence type="ECO:0000256" key="3">
    <source>
        <dbReference type="ARBA" id="ARBA00022801"/>
    </source>
</evidence>
<dbReference type="PANTHER" id="PTHR11757">
    <property type="entry name" value="PROTEASE FAMILY S9A OLIGOPEPTIDASE"/>
    <property type="match status" value="1"/>
</dbReference>
<dbReference type="InterPro" id="IPR029058">
    <property type="entry name" value="AB_hydrolase_fold"/>
</dbReference>
<dbReference type="PRINTS" id="PR00862">
    <property type="entry name" value="PROLIGOPTASE"/>
</dbReference>
<dbReference type="EMBL" id="BSPD01000087">
    <property type="protein sequence ID" value="GLS27715.1"/>
    <property type="molecule type" value="Genomic_DNA"/>
</dbReference>
<dbReference type="InterPro" id="IPR023302">
    <property type="entry name" value="Pept_S9A_N"/>
</dbReference>
<dbReference type="GO" id="GO:0004252">
    <property type="term" value="F:serine-type endopeptidase activity"/>
    <property type="evidence" value="ECO:0007669"/>
    <property type="project" value="InterPro"/>
</dbReference>
<keyword evidence="8" id="KW-1185">Reference proteome</keyword>
<evidence type="ECO:0000259" key="6">
    <source>
        <dbReference type="Pfam" id="PF02897"/>
    </source>
</evidence>
<dbReference type="Gene3D" id="3.40.50.1820">
    <property type="entry name" value="alpha/beta hydrolase"/>
    <property type="match status" value="1"/>
</dbReference>
<evidence type="ECO:0000313" key="7">
    <source>
        <dbReference type="EMBL" id="GLS27715.1"/>
    </source>
</evidence>
<name>A0AA37TDF7_9GAMM</name>
<evidence type="ECO:0000256" key="4">
    <source>
        <dbReference type="ARBA" id="ARBA00022825"/>
    </source>
</evidence>
<accession>A0AA37TDF7</accession>
<dbReference type="Pfam" id="PF02897">
    <property type="entry name" value="Peptidase_S9_N"/>
    <property type="match status" value="1"/>
</dbReference>
<dbReference type="SUPFAM" id="SSF50993">
    <property type="entry name" value="Peptidase/esterase 'gauge' domain"/>
    <property type="match status" value="1"/>
</dbReference>
<dbReference type="SUPFAM" id="SSF53474">
    <property type="entry name" value="alpha/beta-Hydrolases"/>
    <property type="match status" value="1"/>
</dbReference>
<keyword evidence="3" id="KW-0378">Hydrolase</keyword>
<dbReference type="InterPro" id="IPR051543">
    <property type="entry name" value="Serine_Peptidase_S9A"/>
</dbReference>
<dbReference type="RefSeq" id="WP_232593460.1">
    <property type="nucleotide sequence ID" value="NZ_BSPD01000087.1"/>
</dbReference>
<gene>
    <name evidence="7" type="primary">ptrB</name>
    <name evidence="7" type="ORF">GCM10007877_34340</name>
</gene>
<reference evidence="7 8" key="1">
    <citation type="journal article" date="2014" name="Int. J. Syst. Evol. Microbiol.">
        <title>Complete genome sequence of Corynebacterium casei LMG S-19264T (=DSM 44701T), isolated from a smear-ripened cheese.</title>
        <authorList>
            <consortium name="US DOE Joint Genome Institute (JGI-PGF)"/>
            <person name="Walter F."/>
            <person name="Albersmeier A."/>
            <person name="Kalinowski J."/>
            <person name="Ruckert C."/>
        </authorList>
    </citation>
    <scope>NUCLEOTIDE SEQUENCE [LARGE SCALE GENOMIC DNA]</scope>
    <source>
        <strain evidence="7 8">NBRC 110095</strain>
    </source>
</reference>
<evidence type="ECO:0000259" key="5">
    <source>
        <dbReference type="Pfam" id="PF00326"/>
    </source>
</evidence>
<organism evidence="7 8">
    <name type="scientific">Marinibactrum halimedae</name>
    <dbReference type="NCBI Taxonomy" id="1444977"/>
    <lineage>
        <taxon>Bacteria</taxon>
        <taxon>Pseudomonadati</taxon>
        <taxon>Pseudomonadota</taxon>
        <taxon>Gammaproteobacteria</taxon>
        <taxon>Cellvibrionales</taxon>
        <taxon>Cellvibrionaceae</taxon>
        <taxon>Marinibactrum</taxon>
    </lineage>
</organism>
<feature type="domain" description="Peptidase S9A N-terminal" evidence="6">
    <location>
        <begin position="90"/>
        <end position="479"/>
    </location>
</feature>
<feature type="domain" description="Peptidase S9 prolyl oligopeptidase catalytic" evidence="5">
    <location>
        <begin position="545"/>
        <end position="755"/>
    </location>
</feature>
<dbReference type="AlphaFoldDB" id="A0AA37TDF7"/>
<comment type="similarity">
    <text evidence="1">Belongs to the peptidase S9A family.</text>
</comment>
<dbReference type="PANTHER" id="PTHR11757:SF19">
    <property type="entry name" value="PROLYL ENDOPEPTIDASE-LIKE"/>
    <property type="match status" value="1"/>
</dbReference>
<evidence type="ECO:0000256" key="2">
    <source>
        <dbReference type="ARBA" id="ARBA00022670"/>
    </source>
</evidence>
<dbReference type="Gene3D" id="2.130.10.120">
    <property type="entry name" value="Prolyl oligopeptidase, N-terminal domain"/>
    <property type="match status" value="1"/>
</dbReference>
<dbReference type="Pfam" id="PF00326">
    <property type="entry name" value="Peptidase_S9"/>
    <property type="match status" value="1"/>
</dbReference>
<protein>
    <submittedName>
        <fullName evidence="7">Peptidase S9</fullName>
    </submittedName>
</protein>
<keyword evidence="2" id="KW-0645">Protease</keyword>
<sequence>MILTQYFGKNAKRRSEKNSDNNPKKFYLHEISYLHRARGLCLGFLASLSLYGCVESQQPVEFNAKESKKDIVNHFLNELPNSPSAKQKPFDFTHHGITVSDPWNWLRDPDYPNTDDEDVLAYLKAENAYFHQWLEDYTPLKNTLFKEFKGRLDETETSVPWVNNGYEYKWEYRDGEEYKTYLRKPLGKDDSAYRVFLDAPQLAKGIDYFDLGGFDISPDNQFLAYSVNTDGSERYTVHLIDLNSGKTLPDTVENTSGQLLFTQGNALVYGALETEKWRVESINVHYLGTPSEKDKVLLAESDDGFFLGFESTSDDEYLIIGSGQAEISEYYVVPQSDLSVKPLLLASRERGFNYELDHAHGKFWIVANDKHVNFRIASVEDNAPQYENWKTVVEGSDKTYIKSVQTFNKFLAIKQSVNGLDQLVLRDYDGNESAIDFPESVYTASFFNNPEFEQPHLRLHYESMITPDTVFDYQLSSKTLIERKVKAIPSGYDKSQYETKRLMIPARDGVRVPVSIMHKKGVKLDGSNPLHLYAYGAYGYGMSPSFASNRLSLVNRGVIYAIAHVRGGDEMGYQWYLDGKLKKRNNTFNDFIDVARGLIDKGYTQAGNISISGRSAGGELMGAVTIQAPELWSSVILGVPFVDVLNTMLDATLPLTPPEWEQWGNPIKDKAAFELIRSYSPYDNISATDYPAMLVTGGLNDPRVTYWEPAKWTAKMRHLKTDNNLLMMRMNMGAGHFSNSGRYGRLLDNAEEMTFTLLSHGISE</sequence>
<proteinExistence type="inferred from homology"/>
<dbReference type="GO" id="GO:0006508">
    <property type="term" value="P:proteolysis"/>
    <property type="evidence" value="ECO:0007669"/>
    <property type="project" value="UniProtKB-KW"/>
</dbReference>
<dbReference type="InterPro" id="IPR002470">
    <property type="entry name" value="Peptidase_S9A"/>
</dbReference>
<evidence type="ECO:0000313" key="8">
    <source>
        <dbReference type="Proteomes" id="UP001156870"/>
    </source>
</evidence>
<evidence type="ECO:0000256" key="1">
    <source>
        <dbReference type="ARBA" id="ARBA00005228"/>
    </source>
</evidence>